<feature type="domain" description="HTH tetR-type" evidence="7">
    <location>
        <begin position="47"/>
        <end position="106"/>
    </location>
</feature>
<keyword evidence="4" id="KW-0804">Transcription</keyword>
<evidence type="ECO:0000256" key="5">
    <source>
        <dbReference type="PROSITE-ProRule" id="PRU00335"/>
    </source>
</evidence>
<sequence length="249" mass="28676">MKPNNSFAGLAQTSAARKTPRKTAGADGGPTVDGTTDKVRAKHMLATDREAQIVRRAVEYFSAHGFGVSTRELAKHIGVTQPLLYHYFGSKEKLVERVYREVFFSRWNPEWEELLKDSSRPLDERLVAYLEDYTRAILGNDWIRLFVFAALDDPSLNKRYIGLLRERIFKPVLRELRSSKGMLPEPTEIDLELFWGFHSSFFYMGVRRWIYRMEVPDDLTRLIEAHVHNFLFGFHATLAAGLTSSRCEG</sequence>
<proteinExistence type="predicted"/>
<feature type="region of interest" description="Disordered" evidence="6">
    <location>
        <begin position="1"/>
        <end position="38"/>
    </location>
</feature>
<name>A0A5B0GXX0_9BURK</name>
<dbReference type="Gene3D" id="1.10.357.10">
    <property type="entry name" value="Tetracycline Repressor, domain 2"/>
    <property type="match status" value="1"/>
</dbReference>
<dbReference type="InterPro" id="IPR001647">
    <property type="entry name" value="HTH_TetR"/>
</dbReference>
<evidence type="ECO:0000313" key="8">
    <source>
        <dbReference type="EMBL" id="KAA1007805.1"/>
    </source>
</evidence>
<dbReference type="Pfam" id="PF00440">
    <property type="entry name" value="TetR_N"/>
    <property type="match status" value="1"/>
</dbReference>
<evidence type="ECO:0000256" key="6">
    <source>
        <dbReference type="SAM" id="MobiDB-lite"/>
    </source>
</evidence>
<keyword evidence="3 5" id="KW-0238">DNA-binding</keyword>
<dbReference type="EMBL" id="VTUZ01000016">
    <property type="protein sequence ID" value="KAA1007805.1"/>
    <property type="molecule type" value="Genomic_DNA"/>
</dbReference>
<protein>
    <submittedName>
        <fullName evidence="8">TetR/AcrR family transcriptional regulator</fullName>
    </submittedName>
</protein>
<dbReference type="InterPro" id="IPR050109">
    <property type="entry name" value="HTH-type_TetR-like_transc_reg"/>
</dbReference>
<accession>A0A5B0GXX0</accession>
<dbReference type="PRINTS" id="PR00455">
    <property type="entry name" value="HTHTETR"/>
</dbReference>
<comment type="caution">
    <text evidence="8">The sequence shown here is derived from an EMBL/GenBank/DDBJ whole genome shotgun (WGS) entry which is preliminary data.</text>
</comment>
<dbReference type="PANTHER" id="PTHR30055">
    <property type="entry name" value="HTH-TYPE TRANSCRIPTIONAL REGULATOR RUTR"/>
    <property type="match status" value="1"/>
</dbReference>
<dbReference type="GO" id="GO:0003700">
    <property type="term" value="F:DNA-binding transcription factor activity"/>
    <property type="evidence" value="ECO:0007669"/>
    <property type="project" value="TreeGrafter"/>
</dbReference>
<dbReference type="PROSITE" id="PS01081">
    <property type="entry name" value="HTH_TETR_1"/>
    <property type="match status" value="1"/>
</dbReference>
<keyword evidence="1" id="KW-0678">Repressor</keyword>
<evidence type="ECO:0000259" key="7">
    <source>
        <dbReference type="PROSITE" id="PS50977"/>
    </source>
</evidence>
<dbReference type="Proteomes" id="UP000325273">
    <property type="component" value="Unassembled WGS sequence"/>
</dbReference>
<gene>
    <name evidence="8" type="ORF">FVF58_23340</name>
</gene>
<dbReference type="AlphaFoldDB" id="A0A5B0GXX0"/>
<evidence type="ECO:0000313" key="9">
    <source>
        <dbReference type="Proteomes" id="UP000325273"/>
    </source>
</evidence>
<dbReference type="PANTHER" id="PTHR30055:SF181">
    <property type="entry name" value="BLR6905 PROTEIN"/>
    <property type="match status" value="1"/>
</dbReference>
<reference evidence="8 9" key="1">
    <citation type="submission" date="2019-08" db="EMBL/GenBank/DDBJ databases">
        <title>Paraburkholderia sp. DCY113.</title>
        <authorList>
            <person name="Kang J."/>
        </authorList>
    </citation>
    <scope>NUCLEOTIDE SEQUENCE [LARGE SCALE GENOMIC DNA]</scope>
    <source>
        <strain evidence="8 9">DCY113</strain>
    </source>
</reference>
<evidence type="ECO:0000256" key="2">
    <source>
        <dbReference type="ARBA" id="ARBA00023015"/>
    </source>
</evidence>
<feature type="DNA-binding region" description="H-T-H motif" evidence="5">
    <location>
        <begin position="69"/>
        <end position="88"/>
    </location>
</feature>
<feature type="compositionally biased region" description="Polar residues" evidence="6">
    <location>
        <begin position="1"/>
        <end position="16"/>
    </location>
</feature>
<dbReference type="PROSITE" id="PS50977">
    <property type="entry name" value="HTH_TETR_2"/>
    <property type="match status" value="1"/>
</dbReference>
<organism evidence="8 9">
    <name type="scientific">Paraburkholderia panacisoli</name>
    <dbReference type="NCBI Taxonomy" id="2603818"/>
    <lineage>
        <taxon>Bacteria</taxon>
        <taxon>Pseudomonadati</taxon>
        <taxon>Pseudomonadota</taxon>
        <taxon>Betaproteobacteria</taxon>
        <taxon>Burkholderiales</taxon>
        <taxon>Burkholderiaceae</taxon>
        <taxon>Paraburkholderia</taxon>
    </lineage>
</organism>
<dbReference type="GO" id="GO:0000976">
    <property type="term" value="F:transcription cis-regulatory region binding"/>
    <property type="evidence" value="ECO:0007669"/>
    <property type="project" value="TreeGrafter"/>
</dbReference>
<dbReference type="InterPro" id="IPR009057">
    <property type="entry name" value="Homeodomain-like_sf"/>
</dbReference>
<evidence type="ECO:0000256" key="4">
    <source>
        <dbReference type="ARBA" id="ARBA00023163"/>
    </source>
</evidence>
<dbReference type="InterPro" id="IPR023772">
    <property type="entry name" value="DNA-bd_HTH_TetR-type_CS"/>
</dbReference>
<keyword evidence="9" id="KW-1185">Reference proteome</keyword>
<evidence type="ECO:0000256" key="1">
    <source>
        <dbReference type="ARBA" id="ARBA00022491"/>
    </source>
</evidence>
<keyword evidence="2" id="KW-0805">Transcription regulation</keyword>
<evidence type="ECO:0000256" key="3">
    <source>
        <dbReference type="ARBA" id="ARBA00023125"/>
    </source>
</evidence>
<dbReference type="SUPFAM" id="SSF46689">
    <property type="entry name" value="Homeodomain-like"/>
    <property type="match status" value="1"/>
</dbReference>